<evidence type="ECO:0000313" key="2">
    <source>
        <dbReference type="EMBL" id="QGZ66242.1"/>
    </source>
</evidence>
<dbReference type="Pfam" id="PF00515">
    <property type="entry name" value="TPR_1"/>
    <property type="match status" value="1"/>
</dbReference>
<feature type="repeat" description="TPR" evidence="1">
    <location>
        <begin position="249"/>
        <end position="282"/>
    </location>
</feature>
<gene>
    <name evidence="2" type="ORF">FAZ98_31050</name>
</gene>
<dbReference type="PROSITE" id="PS50005">
    <property type="entry name" value="TPR"/>
    <property type="match status" value="1"/>
</dbReference>
<name>A0A7Z2GQS4_9BURK</name>
<dbReference type="Pfam" id="PF13432">
    <property type="entry name" value="TPR_16"/>
    <property type="match status" value="1"/>
</dbReference>
<dbReference type="PANTHER" id="PTHR44809:SF1">
    <property type="entry name" value="PROTEIN O-MANNOSYL-TRANSFERASE TMTC1"/>
    <property type="match status" value="1"/>
</dbReference>
<dbReference type="PROSITE" id="PS50293">
    <property type="entry name" value="TPR_REGION"/>
    <property type="match status" value="1"/>
</dbReference>
<reference evidence="2 3" key="1">
    <citation type="submission" date="2019-12" db="EMBL/GenBank/DDBJ databases">
        <title>Paraburkholderia acidiphila 7Q-K02 sp. nov and Paraburkholderia acidisoli DHF22 sp. nov., two strains isolated from forest soil.</title>
        <authorList>
            <person name="Gao Z."/>
            <person name="Qiu L."/>
        </authorList>
    </citation>
    <scope>NUCLEOTIDE SEQUENCE [LARGE SCALE GENOMIC DNA]</scope>
    <source>
        <strain evidence="2 3">DHF22</strain>
    </source>
</reference>
<proteinExistence type="predicted"/>
<dbReference type="InterPro" id="IPR011990">
    <property type="entry name" value="TPR-like_helical_dom_sf"/>
</dbReference>
<dbReference type="SMART" id="SM00028">
    <property type="entry name" value="TPR"/>
    <property type="match status" value="5"/>
</dbReference>
<dbReference type="InterPro" id="IPR052943">
    <property type="entry name" value="TMTC_O-mannosyl-trnsfr"/>
</dbReference>
<dbReference type="KEGG" id="pacs:FAZ98_31050"/>
<dbReference type="AlphaFoldDB" id="A0A7Z2GQS4"/>
<dbReference type="SUPFAM" id="SSF53756">
    <property type="entry name" value="UDP-Glycosyltransferase/glycogen phosphorylase"/>
    <property type="match status" value="1"/>
</dbReference>
<protein>
    <submittedName>
        <fullName evidence="2">Tetratricopeptide repeat protein</fullName>
    </submittedName>
</protein>
<dbReference type="Pfam" id="PF14559">
    <property type="entry name" value="TPR_19"/>
    <property type="match status" value="1"/>
</dbReference>
<dbReference type="InterPro" id="IPR019734">
    <property type="entry name" value="TPR_rpt"/>
</dbReference>
<dbReference type="SUPFAM" id="SSF48452">
    <property type="entry name" value="TPR-like"/>
    <property type="match status" value="1"/>
</dbReference>
<evidence type="ECO:0000256" key="1">
    <source>
        <dbReference type="PROSITE-ProRule" id="PRU00339"/>
    </source>
</evidence>
<accession>A0A7Z2GQS4</accession>
<dbReference type="Proteomes" id="UP000433577">
    <property type="component" value="Chromosome 4"/>
</dbReference>
<dbReference type="Gene3D" id="1.25.40.10">
    <property type="entry name" value="Tetratricopeptide repeat domain"/>
    <property type="match status" value="1"/>
</dbReference>
<sequence length="437" mass="47473">MAIASGAAIKRSAAIGARWRVFSDLSDVPAIGRILGCQIFRKSAVRRRSRPSPMHAHTLPNCLREAAAQYAAGQHAAALATLDPVLNALPDQAEAHELATRIHAGIAGPHTAAAAQRNAAAWLFRCERFAAAVHAFERARALEPGHVTTLANLGIALLRANRPQDAEAVLAHALILDPHHTSARLNHGTVLRALGRLTEAEAAYRDVLAREPAHVAAWNNLGLLLKDLNRLPESERACRRALALDDRHAEIHNNLGNALWQMGEIAASIDAYQRALALRPDYAAARTNLALPLLTRGDYANAWPLYESRHDPSMGAEGVARPPVPYPQWQGEPLAGKSVLVWPEQGLGDALQFVRYVPMLKALGAAHVSLACAPTLARLFETLDGVDRVIALDGTGHIERHDYWVLTMSLPLRFGTTVATIPARVPYLHVTYFMICI</sequence>
<organism evidence="2 3">
    <name type="scientific">Paraburkholderia acidisoli</name>
    <dbReference type="NCBI Taxonomy" id="2571748"/>
    <lineage>
        <taxon>Bacteria</taxon>
        <taxon>Pseudomonadati</taxon>
        <taxon>Pseudomonadota</taxon>
        <taxon>Betaproteobacteria</taxon>
        <taxon>Burkholderiales</taxon>
        <taxon>Burkholderiaceae</taxon>
        <taxon>Paraburkholderia</taxon>
    </lineage>
</organism>
<keyword evidence="3" id="KW-1185">Reference proteome</keyword>
<dbReference type="EMBL" id="CP046916">
    <property type="protein sequence ID" value="QGZ66242.1"/>
    <property type="molecule type" value="Genomic_DNA"/>
</dbReference>
<dbReference type="PANTHER" id="PTHR44809">
    <property type="match status" value="1"/>
</dbReference>
<keyword evidence="1" id="KW-0802">TPR repeat</keyword>
<evidence type="ECO:0000313" key="3">
    <source>
        <dbReference type="Proteomes" id="UP000433577"/>
    </source>
</evidence>